<evidence type="ECO:0000313" key="3">
    <source>
        <dbReference type="Proteomes" id="UP000694548"/>
    </source>
</evidence>
<dbReference type="SUPFAM" id="SSF53098">
    <property type="entry name" value="Ribonuclease H-like"/>
    <property type="match status" value="1"/>
</dbReference>
<dbReference type="InterPro" id="IPR012337">
    <property type="entry name" value="RNaseH-like_sf"/>
</dbReference>
<organism evidence="2 3">
    <name type="scientific">Nothobranchius furzeri</name>
    <name type="common">Turquoise killifish</name>
    <dbReference type="NCBI Taxonomy" id="105023"/>
    <lineage>
        <taxon>Eukaryota</taxon>
        <taxon>Metazoa</taxon>
        <taxon>Chordata</taxon>
        <taxon>Craniata</taxon>
        <taxon>Vertebrata</taxon>
        <taxon>Euteleostomi</taxon>
        <taxon>Actinopterygii</taxon>
        <taxon>Neopterygii</taxon>
        <taxon>Teleostei</taxon>
        <taxon>Neoteleostei</taxon>
        <taxon>Acanthomorphata</taxon>
        <taxon>Ovalentaria</taxon>
        <taxon>Atherinomorphae</taxon>
        <taxon>Cyprinodontiformes</taxon>
        <taxon>Nothobranchiidae</taxon>
        <taxon>Nothobranchius</taxon>
    </lineage>
</organism>
<evidence type="ECO:0000313" key="2">
    <source>
        <dbReference type="Ensembl" id="ENSNFUP00015008210.1"/>
    </source>
</evidence>
<dbReference type="PANTHER" id="PTHR37984:SF15">
    <property type="entry name" value="INTEGRASE CATALYTIC DOMAIN-CONTAINING PROTEIN"/>
    <property type="match status" value="1"/>
</dbReference>
<sequence>MYKDVKDYITACHVCAQQKGDHRSPAGLLNPLPTPSRPWSHIALDFICGLPDSHGFSTILTIVDRFLKACHIIPLKALPSSSVTAKLLVKHVFKLHRIPEEILSDRGPLFISRVWKDFAEALGAKVSLTSGYHPQTNEQCEHMNQELGAMLRCVCSSHPSSWSSQLAWVEYAHKCHVSTATGQSPFEASLGYQPSLFLQQSSAPSSIPQFPRGARRVWMSTRAVLDRTAERNKQLVDHRRRPAPDYTPGQEVWLSSKDIPLRATSRKFTPRFIGLFKILEVPTPSTVRLELSCSLKVHPVFHVSLVKPVGSSPLCPPPARYYKGGLVYTFRRILVSRPRGTQYLVDWEERSWVPRSFIEDPSLIRDYETVSAGTPVGVR</sequence>
<dbReference type="InterPro" id="IPR056924">
    <property type="entry name" value="SH3_Tf2-1"/>
</dbReference>
<evidence type="ECO:0000259" key="1">
    <source>
        <dbReference type="PROSITE" id="PS50994"/>
    </source>
</evidence>
<dbReference type="PROSITE" id="PS50994">
    <property type="entry name" value="INTEGRASE"/>
    <property type="match status" value="1"/>
</dbReference>
<name>A0A8C6KVM8_NOTFU</name>
<reference evidence="2" key="1">
    <citation type="submission" date="2014-08" db="EMBL/GenBank/DDBJ databases">
        <authorList>
            <person name="Senf B."/>
            <person name="Petzold A."/>
            <person name="Downie B.R."/>
            <person name="Koch P."/>
            <person name="Platzer M."/>
        </authorList>
    </citation>
    <scope>NUCLEOTIDE SEQUENCE [LARGE SCALE GENOMIC DNA]</scope>
    <source>
        <strain evidence="2">GRZ</strain>
    </source>
</reference>
<dbReference type="Pfam" id="PF24626">
    <property type="entry name" value="SH3_Tf2-1"/>
    <property type="match status" value="1"/>
</dbReference>
<dbReference type="InterPro" id="IPR001584">
    <property type="entry name" value="Integrase_cat-core"/>
</dbReference>
<dbReference type="GO" id="GO:0015074">
    <property type="term" value="P:DNA integration"/>
    <property type="evidence" value="ECO:0007669"/>
    <property type="project" value="InterPro"/>
</dbReference>
<proteinExistence type="predicted"/>
<dbReference type="CDD" id="cd00024">
    <property type="entry name" value="CD_CSD"/>
    <property type="match status" value="1"/>
</dbReference>
<dbReference type="GeneTree" id="ENSGT00940000163772"/>
<keyword evidence="3" id="KW-1185">Reference proteome</keyword>
<reference evidence="2" key="2">
    <citation type="submission" date="2025-08" db="UniProtKB">
        <authorList>
            <consortium name="Ensembl"/>
        </authorList>
    </citation>
    <scope>IDENTIFICATION</scope>
</reference>
<protein>
    <recommendedName>
        <fullName evidence="1">Integrase catalytic domain-containing protein</fullName>
    </recommendedName>
</protein>
<dbReference type="SUPFAM" id="SSF54160">
    <property type="entry name" value="Chromo domain-like"/>
    <property type="match status" value="1"/>
</dbReference>
<dbReference type="InterPro" id="IPR036397">
    <property type="entry name" value="RNaseH_sf"/>
</dbReference>
<accession>A0A8C6KVM8</accession>
<reference evidence="2" key="3">
    <citation type="submission" date="2025-09" db="UniProtKB">
        <authorList>
            <consortium name="Ensembl"/>
        </authorList>
    </citation>
    <scope>IDENTIFICATION</scope>
</reference>
<dbReference type="PANTHER" id="PTHR37984">
    <property type="entry name" value="PROTEIN CBG26694"/>
    <property type="match status" value="1"/>
</dbReference>
<dbReference type="AlphaFoldDB" id="A0A8C6KVM8"/>
<dbReference type="InterPro" id="IPR050951">
    <property type="entry name" value="Retrovirus_Pol_polyprotein"/>
</dbReference>
<dbReference type="Gene3D" id="3.30.420.10">
    <property type="entry name" value="Ribonuclease H-like superfamily/Ribonuclease H"/>
    <property type="match status" value="1"/>
</dbReference>
<dbReference type="Pfam" id="PF00665">
    <property type="entry name" value="rve"/>
    <property type="match status" value="1"/>
</dbReference>
<feature type="domain" description="Integrase catalytic" evidence="1">
    <location>
        <begin position="34"/>
        <end position="193"/>
    </location>
</feature>
<dbReference type="InterPro" id="IPR016197">
    <property type="entry name" value="Chromo-like_dom_sf"/>
</dbReference>
<dbReference type="Ensembl" id="ENSNFUT00015008632.1">
    <property type="protein sequence ID" value="ENSNFUP00015008210.1"/>
    <property type="gene ID" value="ENSNFUG00015004021.1"/>
</dbReference>
<dbReference type="GO" id="GO:0003676">
    <property type="term" value="F:nucleic acid binding"/>
    <property type="evidence" value="ECO:0007669"/>
    <property type="project" value="InterPro"/>
</dbReference>
<dbReference type="Proteomes" id="UP000694548">
    <property type="component" value="Chromosome sgr06"/>
</dbReference>